<evidence type="ECO:0000313" key="2">
    <source>
        <dbReference type="Proteomes" id="UP001054945"/>
    </source>
</evidence>
<evidence type="ECO:0000313" key="1">
    <source>
        <dbReference type="EMBL" id="GIX88243.1"/>
    </source>
</evidence>
<name>A0AAV4NU44_CAEEX</name>
<dbReference type="AlphaFoldDB" id="A0AAV4NU44"/>
<dbReference type="Proteomes" id="UP001054945">
    <property type="component" value="Unassembled WGS sequence"/>
</dbReference>
<accession>A0AAV4NU44</accession>
<dbReference type="EMBL" id="BPLR01021305">
    <property type="protein sequence ID" value="GIX88243.1"/>
    <property type="molecule type" value="Genomic_DNA"/>
</dbReference>
<protein>
    <submittedName>
        <fullName evidence="1">Uncharacterized protein</fullName>
    </submittedName>
</protein>
<organism evidence="1 2">
    <name type="scientific">Caerostris extrusa</name>
    <name type="common">Bark spider</name>
    <name type="synonym">Caerostris bankana</name>
    <dbReference type="NCBI Taxonomy" id="172846"/>
    <lineage>
        <taxon>Eukaryota</taxon>
        <taxon>Metazoa</taxon>
        <taxon>Ecdysozoa</taxon>
        <taxon>Arthropoda</taxon>
        <taxon>Chelicerata</taxon>
        <taxon>Arachnida</taxon>
        <taxon>Araneae</taxon>
        <taxon>Araneomorphae</taxon>
        <taxon>Entelegynae</taxon>
        <taxon>Araneoidea</taxon>
        <taxon>Araneidae</taxon>
        <taxon>Caerostris</taxon>
    </lineage>
</organism>
<sequence length="96" mass="11493">MGSYPLFKYRRVIKEHMYKKSRPNEADQIKEKCWRKSLLQHPAAPRRHAVGAFGLETGNRNLSWLLVENKAFCNHRRLEPLNVTLMVLFYSDFWEE</sequence>
<keyword evidence="2" id="KW-1185">Reference proteome</keyword>
<gene>
    <name evidence="1" type="ORF">CEXT_785421</name>
</gene>
<proteinExistence type="predicted"/>
<comment type="caution">
    <text evidence="1">The sequence shown here is derived from an EMBL/GenBank/DDBJ whole genome shotgun (WGS) entry which is preliminary data.</text>
</comment>
<reference evidence="1 2" key="1">
    <citation type="submission" date="2021-06" db="EMBL/GenBank/DDBJ databases">
        <title>Caerostris extrusa draft genome.</title>
        <authorList>
            <person name="Kono N."/>
            <person name="Arakawa K."/>
        </authorList>
    </citation>
    <scope>NUCLEOTIDE SEQUENCE [LARGE SCALE GENOMIC DNA]</scope>
</reference>